<dbReference type="AlphaFoldDB" id="A0A0V0QXQ7"/>
<proteinExistence type="predicted"/>
<gene>
    <name evidence="2" type="ORF">PPERSA_11522</name>
</gene>
<dbReference type="EMBL" id="LDAU01000091">
    <property type="protein sequence ID" value="KRX06877.1"/>
    <property type="molecule type" value="Genomic_DNA"/>
</dbReference>
<name>A0A0V0QXQ7_PSEPJ</name>
<dbReference type="Proteomes" id="UP000054937">
    <property type="component" value="Unassembled WGS sequence"/>
</dbReference>
<feature type="compositionally biased region" description="Low complexity" evidence="1">
    <location>
        <begin position="394"/>
        <end position="404"/>
    </location>
</feature>
<feature type="region of interest" description="Disordered" evidence="1">
    <location>
        <begin position="266"/>
        <end position="412"/>
    </location>
</feature>
<feature type="compositionally biased region" description="Low complexity" evidence="1">
    <location>
        <begin position="365"/>
        <end position="386"/>
    </location>
</feature>
<feature type="compositionally biased region" description="Polar residues" evidence="1">
    <location>
        <begin position="301"/>
        <end position="325"/>
    </location>
</feature>
<evidence type="ECO:0008006" key="4">
    <source>
        <dbReference type="Google" id="ProtNLM"/>
    </source>
</evidence>
<organism evidence="2 3">
    <name type="scientific">Pseudocohnilembus persalinus</name>
    <name type="common">Ciliate</name>
    <dbReference type="NCBI Taxonomy" id="266149"/>
    <lineage>
        <taxon>Eukaryota</taxon>
        <taxon>Sar</taxon>
        <taxon>Alveolata</taxon>
        <taxon>Ciliophora</taxon>
        <taxon>Intramacronucleata</taxon>
        <taxon>Oligohymenophorea</taxon>
        <taxon>Scuticociliatia</taxon>
        <taxon>Philasterida</taxon>
        <taxon>Pseudocohnilembidae</taxon>
        <taxon>Pseudocohnilembus</taxon>
    </lineage>
</organism>
<dbReference type="Pfam" id="PF07004">
    <property type="entry name" value="SHIPPO-rpt"/>
    <property type="match status" value="3"/>
</dbReference>
<dbReference type="InterPro" id="IPR010736">
    <property type="entry name" value="SHIPPO-rpt"/>
</dbReference>
<sequence>MSIYGNQWQSVFRSPLNNSKSKQQYSFPKSERFKDPIRSYCAKPYYELPTVRDKRQTSLGYGKKFDFTQSQKNTPGANQYNLKGIFEENKLKNKGKTVGVGREKMAHGGIVTHNSKFIPGPGNYTISDTKSHISYSMRSKNENNSIFNFKNKVGIPGPGQYTYVNGDLNKTGKQFNSKYSSSKAYLINPAKSVQSLNLRAKSDTPGPGQYKETVLKKDGKYTQSRYHNIKYGSFSSSKRNFFGIGNTAPGPGSYRLPSEFGYYESKTQKAGGNNNSQFGSTLHSFRRPDTTQTENVRKRPLSQSQNNFRVSTAANGTRQRKPNNINRKENQDLNQIQKNNSQVQVQDQPQDSEKLEQKQEKQVQEDNQPNNDQEPQNQENKNQEQNSEQKIENNQELQEQQQNSEIEKQKQE</sequence>
<evidence type="ECO:0000256" key="1">
    <source>
        <dbReference type="SAM" id="MobiDB-lite"/>
    </source>
</evidence>
<evidence type="ECO:0000313" key="2">
    <source>
        <dbReference type="EMBL" id="KRX06877.1"/>
    </source>
</evidence>
<reference evidence="2 3" key="1">
    <citation type="journal article" date="2015" name="Sci. Rep.">
        <title>Genome of the facultative scuticociliatosis pathogen Pseudocohnilembus persalinus provides insight into its virulence through horizontal gene transfer.</title>
        <authorList>
            <person name="Xiong J."/>
            <person name="Wang G."/>
            <person name="Cheng J."/>
            <person name="Tian M."/>
            <person name="Pan X."/>
            <person name="Warren A."/>
            <person name="Jiang C."/>
            <person name="Yuan D."/>
            <person name="Miao W."/>
        </authorList>
    </citation>
    <scope>NUCLEOTIDE SEQUENCE [LARGE SCALE GENOMIC DNA]</scope>
    <source>
        <strain evidence="2">36N120E</strain>
    </source>
</reference>
<feature type="compositionally biased region" description="Polar residues" evidence="1">
    <location>
        <begin position="268"/>
        <end position="283"/>
    </location>
</feature>
<evidence type="ECO:0000313" key="3">
    <source>
        <dbReference type="Proteomes" id="UP000054937"/>
    </source>
</evidence>
<comment type="caution">
    <text evidence="2">The sequence shown here is derived from an EMBL/GenBank/DDBJ whole genome shotgun (WGS) entry which is preliminary data.</text>
</comment>
<accession>A0A0V0QXQ7</accession>
<feature type="compositionally biased region" description="Low complexity" evidence="1">
    <location>
        <begin position="339"/>
        <end position="349"/>
    </location>
</feature>
<dbReference type="OrthoDB" id="308476at2759"/>
<feature type="compositionally biased region" description="Basic and acidic residues" evidence="1">
    <location>
        <begin position="351"/>
        <end position="364"/>
    </location>
</feature>
<protein>
    <recommendedName>
        <fullName evidence="4">Sperm-tail PG-rich repeat protein</fullName>
    </recommendedName>
</protein>
<dbReference type="InParanoid" id="A0A0V0QXQ7"/>
<keyword evidence="3" id="KW-1185">Reference proteome</keyword>